<dbReference type="Gene3D" id="1.20.120.450">
    <property type="entry name" value="dinb family like domain"/>
    <property type="match status" value="1"/>
</dbReference>
<gene>
    <name evidence="3" type="ORF">IW249_004713</name>
</gene>
<feature type="domain" description="Mycothiol-dependent maleylpyruvate isomerase metal-binding" evidence="2">
    <location>
        <begin position="29"/>
        <end position="163"/>
    </location>
</feature>
<sequence>MSRPVDALDASFPVAASIALDLIRRSEVTERWSDPSALPHLSVGGLACHLGRQAVRAAELLPMPTDLPVLEAADNHYERAAWVSEGSPDKNTVASGSDEADAARGAADLHARSARAVEEVGDLLSRGAAREVVPIPWQGWALRRGDFLLTRQLEIVVHSDDLAVSIGVPTPEFPADVFEPVRDLLVRLAVRRRGQSALISALSRSERAQDISAF</sequence>
<evidence type="ECO:0000256" key="1">
    <source>
        <dbReference type="SAM" id="MobiDB-lite"/>
    </source>
</evidence>
<dbReference type="Pfam" id="PF11716">
    <property type="entry name" value="MDMPI_N"/>
    <property type="match status" value="1"/>
</dbReference>
<name>A0ABS0K6Q3_9ACTN</name>
<dbReference type="Proteomes" id="UP000631791">
    <property type="component" value="Unassembled WGS sequence"/>
</dbReference>
<evidence type="ECO:0000259" key="2">
    <source>
        <dbReference type="Pfam" id="PF11716"/>
    </source>
</evidence>
<accession>A0ABS0K6Q3</accession>
<reference evidence="3 4" key="1">
    <citation type="submission" date="2020-11" db="EMBL/GenBank/DDBJ databases">
        <title>Sequencing the genomes of 1000 actinobacteria strains.</title>
        <authorList>
            <person name="Klenk H.-P."/>
        </authorList>
    </citation>
    <scope>NUCLEOTIDE SEQUENCE [LARGE SCALE GENOMIC DNA]</scope>
    <source>
        <strain evidence="3 4">DSM 101695</strain>
    </source>
</reference>
<protein>
    <recommendedName>
        <fullName evidence="2">Mycothiol-dependent maleylpyruvate isomerase metal-binding domain-containing protein</fullName>
    </recommendedName>
</protein>
<comment type="caution">
    <text evidence="3">The sequence shown here is derived from an EMBL/GenBank/DDBJ whole genome shotgun (WGS) entry which is preliminary data.</text>
</comment>
<dbReference type="InterPro" id="IPR024344">
    <property type="entry name" value="MDMPI_metal-binding"/>
</dbReference>
<dbReference type="RefSeq" id="WP_196922776.1">
    <property type="nucleotide sequence ID" value="NZ_JADOTY010000001.1"/>
</dbReference>
<organism evidence="3 4">
    <name type="scientific">Micromonospora vinacea</name>
    <dbReference type="NCBI Taxonomy" id="709878"/>
    <lineage>
        <taxon>Bacteria</taxon>
        <taxon>Bacillati</taxon>
        <taxon>Actinomycetota</taxon>
        <taxon>Actinomycetes</taxon>
        <taxon>Micromonosporales</taxon>
        <taxon>Micromonosporaceae</taxon>
        <taxon>Micromonospora</taxon>
    </lineage>
</organism>
<proteinExistence type="predicted"/>
<dbReference type="InterPro" id="IPR034660">
    <property type="entry name" value="DinB/YfiT-like"/>
</dbReference>
<keyword evidence="4" id="KW-1185">Reference proteome</keyword>
<evidence type="ECO:0000313" key="3">
    <source>
        <dbReference type="EMBL" id="MBG6104299.1"/>
    </source>
</evidence>
<dbReference type="EMBL" id="JADOTY010000001">
    <property type="protein sequence ID" value="MBG6104299.1"/>
    <property type="molecule type" value="Genomic_DNA"/>
</dbReference>
<evidence type="ECO:0000313" key="4">
    <source>
        <dbReference type="Proteomes" id="UP000631791"/>
    </source>
</evidence>
<feature type="region of interest" description="Disordered" evidence="1">
    <location>
        <begin position="84"/>
        <end position="105"/>
    </location>
</feature>
<dbReference type="SUPFAM" id="SSF109854">
    <property type="entry name" value="DinB/YfiT-like putative metalloenzymes"/>
    <property type="match status" value="1"/>
</dbReference>